<dbReference type="PaxDb" id="4081-Solyc08g028700.1.1"/>
<evidence type="ECO:0000256" key="1">
    <source>
        <dbReference type="SAM" id="Phobius"/>
    </source>
</evidence>
<dbReference type="AlphaFoldDB" id="A0A3Q7HK25"/>
<protein>
    <submittedName>
        <fullName evidence="2">Uncharacterized protein</fullName>
    </submittedName>
</protein>
<dbReference type="InParanoid" id="A0A3Q7HK25"/>
<keyword evidence="1" id="KW-1133">Transmembrane helix</keyword>
<evidence type="ECO:0000313" key="3">
    <source>
        <dbReference type="Proteomes" id="UP000004994"/>
    </source>
</evidence>
<keyword evidence="3" id="KW-1185">Reference proteome</keyword>
<keyword evidence="1" id="KW-0812">Transmembrane</keyword>
<proteinExistence type="predicted"/>
<feature type="transmembrane region" description="Helical" evidence="1">
    <location>
        <begin position="12"/>
        <end position="40"/>
    </location>
</feature>
<reference evidence="2" key="2">
    <citation type="submission" date="2019-01" db="UniProtKB">
        <authorList>
            <consortium name="EnsemblPlants"/>
        </authorList>
    </citation>
    <scope>IDENTIFICATION</scope>
    <source>
        <strain evidence="2">cv. Heinz 1706</strain>
    </source>
</reference>
<dbReference type="Gramene" id="Solyc08g028700.2.1">
    <property type="protein sequence ID" value="Solyc08g028700.2.1"/>
    <property type="gene ID" value="Solyc08g028700.2"/>
</dbReference>
<dbReference type="EnsemblPlants" id="Solyc08g028700.2.1">
    <property type="protein sequence ID" value="Solyc08g028700.2.1"/>
    <property type="gene ID" value="Solyc08g028700.2"/>
</dbReference>
<organism evidence="2">
    <name type="scientific">Solanum lycopersicum</name>
    <name type="common">Tomato</name>
    <name type="synonym">Lycopersicon esculentum</name>
    <dbReference type="NCBI Taxonomy" id="4081"/>
    <lineage>
        <taxon>Eukaryota</taxon>
        <taxon>Viridiplantae</taxon>
        <taxon>Streptophyta</taxon>
        <taxon>Embryophyta</taxon>
        <taxon>Tracheophyta</taxon>
        <taxon>Spermatophyta</taxon>
        <taxon>Magnoliopsida</taxon>
        <taxon>eudicotyledons</taxon>
        <taxon>Gunneridae</taxon>
        <taxon>Pentapetalae</taxon>
        <taxon>asterids</taxon>
        <taxon>lamiids</taxon>
        <taxon>Solanales</taxon>
        <taxon>Solanaceae</taxon>
        <taxon>Solanoideae</taxon>
        <taxon>Solaneae</taxon>
        <taxon>Solanum</taxon>
        <taxon>Solanum subgen. Lycopersicon</taxon>
    </lineage>
</organism>
<reference evidence="2" key="1">
    <citation type="journal article" date="2012" name="Nature">
        <title>The tomato genome sequence provides insights into fleshy fruit evolution.</title>
        <authorList>
            <consortium name="Tomato Genome Consortium"/>
        </authorList>
    </citation>
    <scope>NUCLEOTIDE SEQUENCE [LARGE SCALE GENOMIC DNA]</scope>
    <source>
        <strain evidence="2">cv. Heinz 1706</strain>
    </source>
</reference>
<accession>A0A3Q7HK25</accession>
<keyword evidence="1" id="KW-0472">Membrane</keyword>
<dbReference type="Proteomes" id="UP000004994">
    <property type="component" value="Chromosome 8"/>
</dbReference>
<evidence type="ECO:0000313" key="2">
    <source>
        <dbReference type="EnsemblPlants" id="Solyc08g028700.2.1"/>
    </source>
</evidence>
<sequence>MPYKNSSELIAAMFSLVFYFLPCLQAHIFSLLCVPVALFVKKSGGLAFFKG</sequence>
<name>A0A3Q7HK25_SOLLC</name>